<feature type="domain" description="GST C-terminal" evidence="1">
    <location>
        <begin position="1"/>
        <end position="65"/>
    </location>
</feature>
<dbReference type="Gene3D" id="1.20.1050.10">
    <property type="match status" value="1"/>
</dbReference>
<keyword evidence="3" id="KW-1185">Reference proteome</keyword>
<gene>
    <name evidence="2" type="ORF">AKJ09_02384</name>
</gene>
<dbReference type="EMBL" id="CP012333">
    <property type="protein sequence ID" value="AKU95720.1"/>
    <property type="molecule type" value="Genomic_DNA"/>
</dbReference>
<dbReference type="SUPFAM" id="SSF47616">
    <property type="entry name" value="GST C-terminal domain-like"/>
    <property type="match status" value="1"/>
</dbReference>
<sequence length="65" mass="7302">MLEVLDGVLRDREWLELGRPTLADIGCAPLIGRAEEAQISVGDYPHVASWLGRFQRLPRYVPMPA</sequence>
<dbReference type="Pfam" id="PF00043">
    <property type="entry name" value="GST_C"/>
    <property type="match status" value="1"/>
</dbReference>
<name>A0A0K1PQA6_9BACT</name>
<dbReference type="KEGG" id="llu:AKJ09_02384"/>
<dbReference type="STRING" id="1391654.AKJ09_02384"/>
<dbReference type="RefSeq" id="WP_169927437.1">
    <property type="nucleotide sequence ID" value="NZ_CP012333.1"/>
</dbReference>
<dbReference type="Proteomes" id="UP000064967">
    <property type="component" value="Chromosome"/>
</dbReference>
<dbReference type="InterPro" id="IPR010987">
    <property type="entry name" value="Glutathione-S-Trfase_C-like"/>
</dbReference>
<protein>
    <recommendedName>
        <fullName evidence="1">GST C-terminal domain-containing protein</fullName>
    </recommendedName>
</protein>
<evidence type="ECO:0000313" key="3">
    <source>
        <dbReference type="Proteomes" id="UP000064967"/>
    </source>
</evidence>
<accession>A0A0K1PQA6</accession>
<dbReference type="InterPro" id="IPR004046">
    <property type="entry name" value="GST_C"/>
</dbReference>
<dbReference type="AlphaFoldDB" id="A0A0K1PQA6"/>
<evidence type="ECO:0000259" key="1">
    <source>
        <dbReference type="PROSITE" id="PS50405"/>
    </source>
</evidence>
<dbReference type="PROSITE" id="PS50405">
    <property type="entry name" value="GST_CTER"/>
    <property type="match status" value="1"/>
</dbReference>
<evidence type="ECO:0000313" key="2">
    <source>
        <dbReference type="EMBL" id="AKU95720.1"/>
    </source>
</evidence>
<proteinExistence type="predicted"/>
<organism evidence="2 3">
    <name type="scientific">Labilithrix luteola</name>
    <dbReference type="NCBI Taxonomy" id="1391654"/>
    <lineage>
        <taxon>Bacteria</taxon>
        <taxon>Pseudomonadati</taxon>
        <taxon>Myxococcota</taxon>
        <taxon>Polyangia</taxon>
        <taxon>Polyangiales</taxon>
        <taxon>Labilitrichaceae</taxon>
        <taxon>Labilithrix</taxon>
    </lineage>
</organism>
<dbReference type="InterPro" id="IPR036282">
    <property type="entry name" value="Glutathione-S-Trfase_C_sf"/>
</dbReference>
<reference evidence="2 3" key="1">
    <citation type="submission" date="2015-08" db="EMBL/GenBank/DDBJ databases">
        <authorList>
            <person name="Babu N.S."/>
            <person name="Beckwith C.J."/>
            <person name="Beseler K.G."/>
            <person name="Brison A."/>
            <person name="Carone J.V."/>
            <person name="Caskin T.P."/>
            <person name="Diamond M."/>
            <person name="Durham M.E."/>
            <person name="Foxe J.M."/>
            <person name="Go M."/>
            <person name="Henderson B.A."/>
            <person name="Jones I.B."/>
            <person name="McGettigan J.A."/>
            <person name="Micheletti S.J."/>
            <person name="Nasrallah M.E."/>
            <person name="Ortiz D."/>
            <person name="Piller C.R."/>
            <person name="Privatt S.R."/>
            <person name="Schneider S.L."/>
            <person name="Sharp S."/>
            <person name="Smith T.C."/>
            <person name="Stanton J.D."/>
            <person name="Ullery H.E."/>
            <person name="Wilson R.J."/>
            <person name="Serrano M.G."/>
            <person name="Buck G."/>
            <person name="Lee V."/>
            <person name="Wang Y."/>
            <person name="Carvalho R."/>
            <person name="Voegtly L."/>
            <person name="Shi R."/>
            <person name="Duckworth R."/>
            <person name="Johnson A."/>
            <person name="Loviza R."/>
            <person name="Walstead R."/>
            <person name="Shah Z."/>
            <person name="Kiflezghi M."/>
            <person name="Wade K."/>
            <person name="Ball S.L."/>
            <person name="Bradley K.W."/>
            <person name="Asai D.J."/>
            <person name="Bowman C.A."/>
            <person name="Russell D.A."/>
            <person name="Pope W.H."/>
            <person name="Jacobs-Sera D."/>
            <person name="Hendrix R.W."/>
            <person name="Hatfull G.F."/>
        </authorList>
    </citation>
    <scope>NUCLEOTIDE SEQUENCE [LARGE SCALE GENOMIC DNA]</scope>
    <source>
        <strain evidence="2 3">DSM 27648</strain>
    </source>
</reference>